<dbReference type="STRING" id="35608.A0A2U1QKF1"/>
<dbReference type="EMBL" id="PKPP01000066">
    <property type="protein sequence ID" value="PWA98452.1"/>
    <property type="molecule type" value="Genomic_DNA"/>
</dbReference>
<name>A0A2U1QKF1_ARTAN</name>
<dbReference type="PANTHER" id="PTHR32002">
    <property type="entry name" value="PROTEIN NLP8"/>
    <property type="match status" value="1"/>
</dbReference>
<reference evidence="2 3" key="1">
    <citation type="journal article" date="2018" name="Mol. Plant">
        <title>The genome of Artemisia annua provides insight into the evolution of Asteraceae family and artemisinin biosynthesis.</title>
        <authorList>
            <person name="Shen Q."/>
            <person name="Zhang L."/>
            <person name="Liao Z."/>
            <person name="Wang S."/>
            <person name="Yan T."/>
            <person name="Shi P."/>
            <person name="Liu M."/>
            <person name="Fu X."/>
            <person name="Pan Q."/>
            <person name="Wang Y."/>
            <person name="Lv Z."/>
            <person name="Lu X."/>
            <person name="Zhang F."/>
            <person name="Jiang W."/>
            <person name="Ma Y."/>
            <person name="Chen M."/>
            <person name="Hao X."/>
            <person name="Li L."/>
            <person name="Tang Y."/>
            <person name="Lv G."/>
            <person name="Zhou Y."/>
            <person name="Sun X."/>
            <person name="Brodelius P.E."/>
            <person name="Rose J.K.C."/>
            <person name="Tang K."/>
        </authorList>
    </citation>
    <scope>NUCLEOTIDE SEQUENCE [LARGE SCALE GENOMIC DNA]</scope>
    <source>
        <strain evidence="3">cv. Huhao1</strain>
        <tissue evidence="2">Leaf</tissue>
    </source>
</reference>
<keyword evidence="3" id="KW-1185">Reference proteome</keyword>
<gene>
    <name evidence="2" type="ORF">CTI12_AA018440</name>
</gene>
<dbReference type="Proteomes" id="UP000245207">
    <property type="component" value="Unassembled WGS sequence"/>
</dbReference>
<accession>A0A2U1QKF1</accession>
<dbReference type="InterPro" id="IPR055081">
    <property type="entry name" value="NLP1-9_GAF"/>
</dbReference>
<dbReference type="Pfam" id="PF22922">
    <property type="entry name" value="GAF_NLP"/>
    <property type="match status" value="1"/>
</dbReference>
<dbReference type="InterPro" id="IPR045012">
    <property type="entry name" value="NLP"/>
</dbReference>
<evidence type="ECO:0000259" key="1">
    <source>
        <dbReference type="Pfam" id="PF22922"/>
    </source>
</evidence>
<dbReference type="OrthoDB" id="1703696at2759"/>
<dbReference type="GO" id="GO:0003700">
    <property type="term" value="F:DNA-binding transcription factor activity"/>
    <property type="evidence" value="ECO:0007669"/>
    <property type="project" value="InterPro"/>
</dbReference>
<dbReference type="PANTHER" id="PTHR32002:SF35">
    <property type="entry name" value="PROTEIN NLP6"/>
    <property type="match status" value="1"/>
</dbReference>
<organism evidence="2 3">
    <name type="scientific">Artemisia annua</name>
    <name type="common">Sweet wormwood</name>
    <dbReference type="NCBI Taxonomy" id="35608"/>
    <lineage>
        <taxon>Eukaryota</taxon>
        <taxon>Viridiplantae</taxon>
        <taxon>Streptophyta</taxon>
        <taxon>Embryophyta</taxon>
        <taxon>Tracheophyta</taxon>
        <taxon>Spermatophyta</taxon>
        <taxon>Magnoliopsida</taxon>
        <taxon>eudicotyledons</taxon>
        <taxon>Gunneridae</taxon>
        <taxon>Pentapetalae</taxon>
        <taxon>asterids</taxon>
        <taxon>campanulids</taxon>
        <taxon>Asterales</taxon>
        <taxon>Asteraceae</taxon>
        <taxon>Asteroideae</taxon>
        <taxon>Anthemideae</taxon>
        <taxon>Artemisiinae</taxon>
        <taxon>Artemisia</taxon>
    </lineage>
</organism>
<sequence length="466" mass="52123">MTGPIVGSKLNRLAFETRFSKLLDDQNIINPQIIKEKITSALLALCFRDSHVLVQFWSPVIVRKRCLLTTLDQPFGLGVVDEALYLYRLESEQRMFVVDGGHREEIGPPGRVYLQKLPEWGLNAHALPTRQSVLDSAACHNTHGYLNLPVFEPDSGCCVGVLELITSSNYVDYAFEVQEVSRALKEENLKCPNVYEDPTFYVSCAHGCYYICISVYFLFLMIVCLRVQTQIGDERRQIELDEIFCVLKAICNVHDIPLAQTWALSGYGSVVAISGNLEQACSSFSSNCIGKVCMSTYGLPFYVRALSMWGFHEACSERHLDKSQGVVGKSLSSCGLCFCEDVTKLGEDVYPLAPYAHLNGITSCLAIYLKSIERDAEYVIELVLPPNNTNEADIQSLMKTVKQQIINASSLKLGIVSSLQVIGGDPLNWNFKSPPSPILKIKINTYQMRRPFVKRKFNNLNSRNAA</sequence>
<evidence type="ECO:0000313" key="3">
    <source>
        <dbReference type="Proteomes" id="UP000245207"/>
    </source>
</evidence>
<feature type="domain" description="NLP1-9 GAF" evidence="1">
    <location>
        <begin position="232"/>
        <end position="405"/>
    </location>
</feature>
<evidence type="ECO:0000313" key="2">
    <source>
        <dbReference type="EMBL" id="PWA98452.1"/>
    </source>
</evidence>
<proteinExistence type="predicted"/>
<comment type="caution">
    <text evidence="2">The sequence shown here is derived from an EMBL/GenBank/DDBJ whole genome shotgun (WGS) entry which is preliminary data.</text>
</comment>
<dbReference type="AlphaFoldDB" id="A0A2U1QKF1"/>
<protein>
    <submittedName>
        <fullName evidence="2">PB1 domain, RWP-RK domain protein</fullName>
    </submittedName>
</protein>